<comment type="caution">
    <text evidence="2">The sequence shown here is derived from an EMBL/GenBank/DDBJ whole genome shotgun (WGS) entry which is preliminary data.</text>
</comment>
<keyword evidence="3" id="KW-1185">Reference proteome</keyword>
<name>A0ABW5G6E7_9PSEU</name>
<accession>A0ABW5G6E7</accession>
<protein>
    <submittedName>
        <fullName evidence="2">Pyridoxamine 5'-phosphate oxidase family protein</fullName>
    </submittedName>
</protein>
<dbReference type="InterPro" id="IPR012349">
    <property type="entry name" value="Split_barrel_FMN-bd"/>
</dbReference>
<evidence type="ECO:0000313" key="3">
    <source>
        <dbReference type="Proteomes" id="UP001597419"/>
    </source>
</evidence>
<proteinExistence type="predicted"/>
<reference evidence="3" key="1">
    <citation type="journal article" date="2019" name="Int. J. Syst. Evol. Microbiol.">
        <title>The Global Catalogue of Microorganisms (GCM) 10K type strain sequencing project: providing services to taxonomists for standard genome sequencing and annotation.</title>
        <authorList>
            <consortium name="The Broad Institute Genomics Platform"/>
            <consortium name="The Broad Institute Genome Sequencing Center for Infectious Disease"/>
            <person name="Wu L."/>
            <person name="Ma J."/>
        </authorList>
    </citation>
    <scope>NUCLEOTIDE SEQUENCE [LARGE SCALE GENOMIC DNA]</scope>
    <source>
        <strain evidence="3">CGMCC 4.7643</strain>
    </source>
</reference>
<dbReference type="EMBL" id="JBHUKU010000001">
    <property type="protein sequence ID" value="MFD2457072.1"/>
    <property type="molecule type" value="Genomic_DNA"/>
</dbReference>
<gene>
    <name evidence="2" type="ORF">ACFSYJ_00610</name>
</gene>
<evidence type="ECO:0000313" key="2">
    <source>
        <dbReference type="EMBL" id="MFD2457072.1"/>
    </source>
</evidence>
<dbReference type="Gene3D" id="2.30.110.10">
    <property type="entry name" value="Electron Transport, Fmn-binding Protein, Chain A"/>
    <property type="match status" value="1"/>
</dbReference>
<evidence type="ECO:0000259" key="1">
    <source>
        <dbReference type="Pfam" id="PF01243"/>
    </source>
</evidence>
<dbReference type="Pfam" id="PF01243">
    <property type="entry name" value="PNPOx_N"/>
    <property type="match status" value="1"/>
</dbReference>
<dbReference type="InterPro" id="IPR011576">
    <property type="entry name" value="Pyridox_Oxase_N"/>
</dbReference>
<feature type="domain" description="Pyridoxamine 5'-phosphate oxidase N-terminal" evidence="1">
    <location>
        <begin position="15"/>
        <end position="140"/>
    </location>
</feature>
<sequence length="158" mass="17690">MVVDSRTAPAELLDEFVRIAHRIVWCALTTVDRRGRPRSRVVHPIWERTGDGVTGWVFTRPTPLKLAHLARTPFVSCTYWDPAHEVAVAECAAELLDDEPAREHVWELFATAPEPLGYDPKILGARDHRDPAIRVLRLTPWRLACPGGTGGRAWRAAG</sequence>
<dbReference type="Proteomes" id="UP001597419">
    <property type="component" value="Unassembled WGS sequence"/>
</dbReference>
<dbReference type="RefSeq" id="WP_345402062.1">
    <property type="nucleotide sequence ID" value="NZ_BAABHG010000013.1"/>
</dbReference>
<organism evidence="2 3">
    <name type="scientific">Amycolatopsis samaneae</name>
    <dbReference type="NCBI Taxonomy" id="664691"/>
    <lineage>
        <taxon>Bacteria</taxon>
        <taxon>Bacillati</taxon>
        <taxon>Actinomycetota</taxon>
        <taxon>Actinomycetes</taxon>
        <taxon>Pseudonocardiales</taxon>
        <taxon>Pseudonocardiaceae</taxon>
        <taxon>Amycolatopsis</taxon>
    </lineage>
</organism>
<dbReference type="SUPFAM" id="SSF50475">
    <property type="entry name" value="FMN-binding split barrel"/>
    <property type="match status" value="1"/>
</dbReference>